<feature type="transmembrane region" description="Helical" evidence="2">
    <location>
        <begin position="50"/>
        <end position="68"/>
    </location>
</feature>
<accession>A0A4Z2JAT2</accession>
<sequence length="223" mass="24862">MDGNVHHGARALVVAVFARPGPSHRCQADRGLMRRSKSPRRQEDEGMRKWRVHVTIIIITLVSGVPTIRPFPVATVVLLLRHLPAREQVDPAGPALSDEIRRHIFRTSIGSSQSNNHKIPWRRAMLARLPMSHKGMASAFLGQFSVKQGLPGEIWRVRTMTQQDLPMSCQPPCLWRMKEKTQGIGGGATDRMETRTSWGLMILPAKEAKAVVNWLIRGGAGYG</sequence>
<gene>
    <name evidence="3" type="ORF">EYF80_003036</name>
</gene>
<comment type="caution">
    <text evidence="3">The sequence shown here is derived from an EMBL/GenBank/DDBJ whole genome shotgun (WGS) entry which is preliminary data.</text>
</comment>
<evidence type="ECO:0000256" key="1">
    <source>
        <dbReference type="SAM" id="MobiDB-lite"/>
    </source>
</evidence>
<dbReference type="Proteomes" id="UP000314294">
    <property type="component" value="Unassembled WGS sequence"/>
</dbReference>
<proteinExistence type="predicted"/>
<evidence type="ECO:0000256" key="2">
    <source>
        <dbReference type="SAM" id="Phobius"/>
    </source>
</evidence>
<keyword evidence="2" id="KW-1133">Transmembrane helix</keyword>
<dbReference type="AlphaFoldDB" id="A0A4Z2JAT2"/>
<feature type="region of interest" description="Disordered" evidence="1">
    <location>
        <begin position="25"/>
        <end position="46"/>
    </location>
</feature>
<evidence type="ECO:0000313" key="3">
    <source>
        <dbReference type="EMBL" id="TNN86853.1"/>
    </source>
</evidence>
<keyword evidence="4" id="KW-1185">Reference proteome</keyword>
<name>A0A4Z2JAT2_9TELE</name>
<evidence type="ECO:0000313" key="4">
    <source>
        <dbReference type="Proteomes" id="UP000314294"/>
    </source>
</evidence>
<dbReference type="EMBL" id="SRLO01000013">
    <property type="protein sequence ID" value="TNN86853.1"/>
    <property type="molecule type" value="Genomic_DNA"/>
</dbReference>
<keyword evidence="2" id="KW-0472">Membrane</keyword>
<organism evidence="3 4">
    <name type="scientific">Liparis tanakae</name>
    <name type="common">Tanaka's snailfish</name>
    <dbReference type="NCBI Taxonomy" id="230148"/>
    <lineage>
        <taxon>Eukaryota</taxon>
        <taxon>Metazoa</taxon>
        <taxon>Chordata</taxon>
        <taxon>Craniata</taxon>
        <taxon>Vertebrata</taxon>
        <taxon>Euteleostomi</taxon>
        <taxon>Actinopterygii</taxon>
        <taxon>Neopterygii</taxon>
        <taxon>Teleostei</taxon>
        <taxon>Neoteleostei</taxon>
        <taxon>Acanthomorphata</taxon>
        <taxon>Eupercaria</taxon>
        <taxon>Perciformes</taxon>
        <taxon>Cottioidei</taxon>
        <taxon>Cottales</taxon>
        <taxon>Liparidae</taxon>
        <taxon>Liparis</taxon>
    </lineage>
</organism>
<keyword evidence="2" id="KW-0812">Transmembrane</keyword>
<reference evidence="3 4" key="1">
    <citation type="submission" date="2019-03" db="EMBL/GenBank/DDBJ databases">
        <title>First draft genome of Liparis tanakae, snailfish: a comprehensive survey of snailfish specific genes.</title>
        <authorList>
            <person name="Kim W."/>
            <person name="Song I."/>
            <person name="Jeong J.-H."/>
            <person name="Kim D."/>
            <person name="Kim S."/>
            <person name="Ryu S."/>
            <person name="Song J.Y."/>
            <person name="Lee S.K."/>
        </authorList>
    </citation>
    <scope>NUCLEOTIDE SEQUENCE [LARGE SCALE GENOMIC DNA]</scope>
    <source>
        <tissue evidence="3">Muscle</tissue>
    </source>
</reference>
<protein>
    <submittedName>
        <fullName evidence="3">Uncharacterized protein</fullName>
    </submittedName>
</protein>